<keyword evidence="4 5" id="KW-1015">Disulfide bond</keyword>
<evidence type="ECO:0000256" key="4">
    <source>
        <dbReference type="ARBA" id="ARBA00023157"/>
    </source>
</evidence>
<evidence type="ECO:0000313" key="8">
    <source>
        <dbReference type="Proteomes" id="UP000694565"/>
    </source>
</evidence>
<feature type="domain" description="CTCK" evidence="6">
    <location>
        <begin position="15"/>
        <end position="102"/>
    </location>
</feature>
<accession>A0A8C2ZZP2</accession>
<dbReference type="PROSITE" id="PS01185">
    <property type="entry name" value="CTCK_1"/>
    <property type="match status" value="1"/>
</dbReference>
<comment type="caution">
    <text evidence="5">Lacks conserved residue(s) required for the propagation of feature annotation.</text>
</comment>
<dbReference type="InterPro" id="IPR006207">
    <property type="entry name" value="Cys_knot_C"/>
</dbReference>
<feature type="disulfide bond" evidence="5">
    <location>
        <begin position="44"/>
        <end position="96"/>
    </location>
</feature>
<dbReference type="PROSITE" id="PS01225">
    <property type="entry name" value="CTCK_2"/>
    <property type="match status" value="1"/>
</dbReference>
<proteinExistence type="predicted"/>
<sequence>MLLLPASGIPKGQPCNISTTTVYLESQGCHAKELVNVTSCRGSCGTFTFYSTKMRSLEHTCSCCQEVAASERKIQLSCPDNTEISYTYIHIDTCACLKTECSVPGRSEMANVKSRRRRR</sequence>
<evidence type="ECO:0000256" key="2">
    <source>
        <dbReference type="ARBA" id="ARBA00022525"/>
    </source>
</evidence>
<dbReference type="PANTHER" id="PTHR47246">
    <property type="entry name" value="MUCIN-19"/>
    <property type="match status" value="1"/>
</dbReference>
<feature type="disulfide bond" evidence="5">
    <location>
        <begin position="29"/>
        <end position="78"/>
    </location>
</feature>
<dbReference type="GO" id="GO:0005576">
    <property type="term" value="C:extracellular region"/>
    <property type="evidence" value="ECO:0007669"/>
    <property type="project" value="UniProtKB-SubCell"/>
</dbReference>
<dbReference type="SUPFAM" id="SSF57501">
    <property type="entry name" value="Cystine-knot cytokines"/>
    <property type="match status" value="1"/>
</dbReference>
<dbReference type="PANTHER" id="PTHR47246:SF1">
    <property type="entry name" value="MUCIN-19"/>
    <property type="match status" value="1"/>
</dbReference>
<evidence type="ECO:0000256" key="1">
    <source>
        <dbReference type="ARBA" id="ARBA00004613"/>
    </source>
</evidence>
<reference evidence="7" key="1">
    <citation type="submission" date="2025-08" db="UniProtKB">
        <authorList>
            <consortium name="Ensembl"/>
        </authorList>
    </citation>
    <scope>IDENTIFICATION</scope>
</reference>
<dbReference type="InterPro" id="IPR029034">
    <property type="entry name" value="Cystine-knot_cytokine"/>
</dbReference>
<dbReference type="GeneTree" id="ENSGT00940000163235"/>
<evidence type="ECO:0000256" key="5">
    <source>
        <dbReference type="PROSITE-ProRule" id="PRU00039"/>
    </source>
</evidence>
<comment type="subcellular location">
    <subcellularLocation>
        <location evidence="1">Secreted</location>
    </subcellularLocation>
</comment>
<dbReference type="InterPro" id="IPR006208">
    <property type="entry name" value="Glyco_hormone_CN"/>
</dbReference>
<dbReference type="SMART" id="SM00041">
    <property type="entry name" value="CT"/>
    <property type="match status" value="1"/>
</dbReference>
<organism evidence="7 8">
    <name type="scientific">Cyclopterus lumpus</name>
    <name type="common">Lumpsucker</name>
    <dbReference type="NCBI Taxonomy" id="8103"/>
    <lineage>
        <taxon>Eukaryota</taxon>
        <taxon>Metazoa</taxon>
        <taxon>Chordata</taxon>
        <taxon>Craniata</taxon>
        <taxon>Vertebrata</taxon>
        <taxon>Euteleostomi</taxon>
        <taxon>Actinopterygii</taxon>
        <taxon>Neopterygii</taxon>
        <taxon>Teleostei</taxon>
        <taxon>Neoteleostei</taxon>
        <taxon>Acanthomorphata</taxon>
        <taxon>Eupercaria</taxon>
        <taxon>Perciformes</taxon>
        <taxon>Cottioidei</taxon>
        <taxon>Cottales</taxon>
        <taxon>Cyclopteridae</taxon>
        <taxon>Cyclopterus</taxon>
    </lineage>
</organism>
<keyword evidence="8" id="KW-1185">Reference proteome</keyword>
<protein>
    <recommendedName>
        <fullName evidence="6">CTCK domain-containing protein</fullName>
    </recommendedName>
</protein>
<evidence type="ECO:0000256" key="3">
    <source>
        <dbReference type="ARBA" id="ARBA00022737"/>
    </source>
</evidence>
<dbReference type="AlphaFoldDB" id="A0A8C2ZZP2"/>
<keyword evidence="3" id="KW-0677">Repeat</keyword>
<dbReference type="Proteomes" id="UP000694565">
    <property type="component" value="Unplaced"/>
</dbReference>
<reference evidence="7" key="2">
    <citation type="submission" date="2025-09" db="UniProtKB">
        <authorList>
            <consortium name="Ensembl"/>
        </authorList>
    </citation>
    <scope>IDENTIFICATION</scope>
</reference>
<dbReference type="Pfam" id="PF00007">
    <property type="entry name" value="Cys_knot"/>
    <property type="match status" value="1"/>
</dbReference>
<keyword evidence="2" id="KW-0964">Secreted</keyword>
<name>A0A8C2ZZP2_CYCLU</name>
<dbReference type="Gene3D" id="2.10.90.10">
    <property type="entry name" value="Cystine-knot cytokines"/>
    <property type="match status" value="1"/>
</dbReference>
<feature type="disulfide bond" evidence="5">
    <location>
        <begin position="40"/>
        <end position="94"/>
    </location>
</feature>
<evidence type="ECO:0000259" key="6">
    <source>
        <dbReference type="PROSITE" id="PS01225"/>
    </source>
</evidence>
<evidence type="ECO:0000313" key="7">
    <source>
        <dbReference type="Ensembl" id="ENSCLMP00005033861.1"/>
    </source>
</evidence>
<dbReference type="Ensembl" id="ENSCLMT00005035252.1">
    <property type="protein sequence ID" value="ENSCLMP00005033861.1"/>
    <property type="gene ID" value="ENSCLMG00005016220.1"/>
</dbReference>